<comment type="caution">
    <text evidence="3">The sequence shown here is derived from an EMBL/GenBank/DDBJ whole genome shotgun (WGS) entry which is preliminary data.</text>
</comment>
<dbReference type="EMBL" id="JAABOE010000242">
    <property type="protein sequence ID" value="KAF3157749.1"/>
    <property type="molecule type" value="Genomic_DNA"/>
</dbReference>
<evidence type="ECO:0000313" key="4">
    <source>
        <dbReference type="EMBL" id="KAF3210812.1"/>
    </source>
</evidence>
<name>A0A6G1M5F3_ORBOL</name>
<organism evidence="3 5">
    <name type="scientific">Orbilia oligospora</name>
    <name type="common">Nematode-trapping fungus</name>
    <name type="synonym">Arthrobotrys oligospora</name>
    <dbReference type="NCBI Taxonomy" id="2813651"/>
    <lineage>
        <taxon>Eukaryota</taxon>
        <taxon>Fungi</taxon>
        <taxon>Dikarya</taxon>
        <taxon>Ascomycota</taxon>
        <taxon>Pezizomycotina</taxon>
        <taxon>Orbiliomycetes</taxon>
        <taxon>Orbiliales</taxon>
        <taxon>Orbiliaceae</taxon>
        <taxon>Orbilia</taxon>
    </lineage>
</organism>
<protein>
    <submittedName>
        <fullName evidence="3">Uncharacterized protein</fullName>
    </submittedName>
</protein>
<evidence type="ECO:0000256" key="2">
    <source>
        <dbReference type="SAM" id="Phobius"/>
    </source>
</evidence>
<reference evidence="3 5" key="1">
    <citation type="submission" date="2019-06" db="EMBL/GenBank/DDBJ databases">
        <authorList>
            <person name="Palmer J.M."/>
        </authorList>
    </citation>
    <scope>NUCLEOTIDE SEQUENCE [LARGE SCALE GENOMIC DNA]</scope>
    <source>
        <strain evidence="4">TWF679</strain>
        <strain evidence="3 5">TWF788</strain>
    </source>
</reference>
<keyword evidence="2" id="KW-0812">Transmembrane</keyword>
<feature type="transmembrane region" description="Helical" evidence="2">
    <location>
        <begin position="53"/>
        <end position="70"/>
    </location>
</feature>
<evidence type="ECO:0000256" key="1">
    <source>
        <dbReference type="SAM" id="MobiDB-lite"/>
    </source>
</evidence>
<keyword evidence="2" id="KW-1133">Transmembrane helix</keyword>
<evidence type="ECO:0000313" key="3">
    <source>
        <dbReference type="EMBL" id="KAF3157749.1"/>
    </source>
</evidence>
<accession>A0A6G1M5F3</accession>
<keyword evidence="2" id="KW-0472">Membrane</keyword>
<gene>
    <name evidence="4" type="ORF">TWF679_006599</name>
    <name evidence="3" type="ORF">TWF788_005286</name>
</gene>
<feature type="compositionally biased region" description="Low complexity" evidence="1">
    <location>
        <begin position="85"/>
        <end position="100"/>
    </location>
</feature>
<feature type="region of interest" description="Disordered" evidence="1">
    <location>
        <begin position="78"/>
        <end position="100"/>
    </location>
</feature>
<proteinExistence type="predicted"/>
<evidence type="ECO:0000313" key="5">
    <source>
        <dbReference type="Proteomes" id="UP000479691"/>
    </source>
</evidence>
<dbReference type="EMBL" id="WIWT01000036">
    <property type="protein sequence ID" value="KAF3210812.1"/>
    <property type="molecule type" value="Genomic_DNA"/>
</dbReference>
<sequence>MQKTILLTKVYKNARLAVFLACALKLAVTIPTWAQKARKKSFFEFLALVDSMLTDWMLFIVITYVLLHYLNKYGTNKRQKGGRYTSASSTISRSSRGSDSSICSGSNITIRSNTSYMSLSSITTSVIDRHNDVSFSMEQFLKGRDEYFLTAKGMVEGSFGEIDSSRVWDSGVEFGRREALLELVLE</sequence>
<dbReference type="OrthoDB" id="5349167at2759"/>
<dbReference type="Proteomes" id="UP000614610">
    <property type="component" value="Unassembled WGS sequence"/>
</dbReference>
<dbReference type="Proteomes" id="UP000479691">
    <property type="component" value="Unassembled WGS sequence"/>
</dbReference>
<dbReference type="AlphaFoldDB" id="A0A6G1M5F3"/>